<dbReference type="GO" id="GO:0005524">
    <property type="term" value="F:ATP binding"/>
    <property type="evidence" value="ECO:0007669"/>
    <property type="project" value="UniProtKB-KW"/>
</dbReference>
<accession>B7G527</accession>
<keyword evidence="3" id="KW-0418">Kinase</keyword>
<evidence type="ECO:0000256" key="3">
    <source>
        <dbReference type="ARBA" id="ARBA00022777"/>
    </source>
</evidence>
<dbReference type="Proteomes" id="UP000000759">
    <property type="component" value="Chromosome 15"/>
</dbReference>
<dbReference type="AlphaFoldDB" id="B7G527"/>
<dbReference type="SUPFAM" id="SSF56112">
    <property type="entry name" value="Protein kinase-like (PK-like)"/>
    <property type="match status" value="1"/>
</dbReference>
<dbReference type="InterPro" id="IPR000719">
    <property type="entry name" value="Prot_kinase_dom"/>
</dbReference>
<dbReference type="InterPro" id="IPR051681">
    <property type="entry name" value="Ser/Thr_Kinases-Pseudokinases"/>
</dbReference>
<protein>
    <recommendedName>
        <fullName evidence="5">Protein kinase domain-containing protein</fullName>
    </recommendedName>
</protein>
<dbReference type="GeneID" id="7203069"/>
<keyword evidence="2" id="KW-0547">Nucleotide-binding</keyword>
<gene>
    <name evidence="6" type="ORF">PHATRDRAFT_21961</name>
</gene>
<dbReference type="EMBL" id="CM000617">
    <property type="protein sequence ID" value="EEC46073.1"/>
    <property type="molecule type" value="Genomic_DNA"/>
</dbReference>
<dbReference type="InterPro" id="IPR011009">
    <property type="entry name" value="Kinase-like_dom_sf"/>
</dbReference>
<dbReference type="Gene3D" id="1.10.510.10">
    <property type="entry name" value="Transferase(Phosphotransferase) domain 1"/>
    <property type="match status" value="1"/>
</dbReference>
<evidence type="ECO:0000313" key="6">
    <source>
        <dbReference type="EMBL" id="EEC46073.1"/>
    </source>
</evidence>
<dbReference type="KEGG" id="pti:PHATRDRAFT_21961"/>
<dbReference type="Gene3D" id="3.30.200.20">
    <property type="entry name" value="Phosphorylase Kinase, domain 1"/>
    <property type="match status" value="1"/>
</dbReference>
<dbReference type="PANTHER" id="PTHR44329:SF288">
    <property type="entry name" value="MITOGEN-ACTIVATED PROTEIN KINASE KINASE KINASE 20"/>
    <property type="match status" value="1"/>
</dbReference>
<dbReference type="PROSITE" id="PS50011">
    <property type="entry name" value="PROTEIN_KINASE_DOM"/>
    <property type="match status" value="1"/>
</dbReference>
<dbReference type="CDD" id="cd13999">
    <property type="entry name" value="STKc_MAP3K-like"/>
    <property type="match status" value="1"/>
</dbReference>
<organism evidence="6 7">
    <name type="scientific">Phaeodactylum tricornutum (strain CCAP 1055/1)</name>
    <dbReference type="NCBI Taxonomy" id="556484"/>
    <lineage>
        <taxon>Eukaryota</taxon>
        <taxon>Sar</taxon>
        <taxon>Stramenopiles</taxon>
        <taxon>Ochrophyta</taxon>
        <taxon>Bacillariophyta</taxon>
        <taxon>Bacillariophyceae</taxon>
        <taxon>Bacillariophycidae</taxon>
        <taxon>Naviculales</taxon>
        <taxon>Phaeodactylaceae</taxon>
        <taxon>Phaeodactylum</taxon>
    </lineage>
</organism>
<evidence type="ECO:0000256" key="1">
    <source>
        <dbReference type="ARBA" id="ARBA00022679"/>
    </source>
</evidence>
<name>B7G527_PHATC</name>
<dbReference type="PIRSF" id="PIRSF000654">
    <property type="entry name" value="Integrin-linked_kinase"/>
    <property type="match status" value="1"/>
</dbReference>
<keyword evidence="4" id="KW-0067">ATP-binding</keyword>
<evidence type="ECO:0000256" key="4">
    <source>
        <dbReference type="ARBA" id="ARBA00022840"/>
    </source>
</evidence>
<dbReference type="STRING" id="556484.B7G527"/>
<dbReference type="PANTHER" id="PTHR44329">
    <property type="entry name" value="SERINE/THREONINE-PROTEIN KINASE TNNI3K-RELATED"/>
    <property type="match status" value="1"/>
</dbReference>
<proteinExistence type="predicted"/>
<dbReference type="HOGENOM" id="CLU_337563_0_0_1"/>
<dbReference type="PaxDb" id="2850-Phatr21961"/>
<reference evidence="6 7" key="1">
    <citation type="journal article" date="2008" name="Nature">
        <title>The Phaeodactylum genome reveals the evolutionary history of diatom genomes.</title>
        <authorList>
            <person name="Bowler C."/>
            <person name="Allen A.E."/>
            <person name="Badger J.H."/>
            <person name="Grimwood J."/>
            <person name="Jabbari K."/>
            <person name="Kuo A."/>
            <person name="Maheswari U."/>
            <person name="Martens C."/>
            <person name="Maumus F."/>
            <person name="Otillar R.P."/>
            <person name="Rayko E."/>
            <person name="Salamov A."/>
            <person name="Vandepoele K."/>
            <person name="Beszteri B."/>
            <person name="Gruber A."/>
            <person name="Heijde M."/>
            <person name="Katinka M."/>
            <person name="Mock T."/>
            <person name="Valentin K."/>
            <person name="Verret F."/>
            <person name="Berges J.A."/>
            <person name="Brownlee C."/>
            <person name="Cadoret J.P."/>
            <person name="Chiovitti A."/>
            <person name="Choi C.J."/>
            <person name="Coesel S."/>
            <person name="De Martino A."/>
            <person name="Detter J.C."/>
            <person name="Durkin C."/>
            <person name="Falciatore A."/>
            <person name="Fournet J."/>
            <person name="Haruta M."/>
            <person name="Huysman M.J."/>
            <person name="Jenkins B.D."/>
            <person name="Jiroutova K."/>
            <person name="Jorgensen R.E."/>
            <person name="Joubert Y."/>
            <person name="Kaplan A."/>
            <person name="Kroger N."/>
            <person name="Kroth P.G."/>
            <person name="La Roche J."/>
            <person name="Lindquist E."/>
            <person name="Lommer M."/>
            <person name="Martin-Jezequel V."/>
            <person name="Lopez P.J."/>
            <person name="Lucas S."/>
            <person name="Mangogna M."/>
            <person name="McGinnis K."/>
            <person name="Medlin L.K."/>
            <person name="Montsant A."/>
            <person name="Oudot-Le Secq M.P."/>
            <person name="Napoli C."/>
            <person name="Obornik M."/>
            <person name="Parker M.S."/>
            <person name="Petit J.L."/>
            <person name="Porcel B.M."/>
            <person name="Poulsen N."/>
            <person name="Robison M."/>
            <person name="Rychlewski L."/>
            <person name="Rynearson T.A."/>
            <person name="Schmutz J."/>
            <person name="Shapiro H."/>
            <person name="Siaut M."/>
            <person name="Stanley M."/>
            <person name="Sussman M.R."/>
            <person name="Taylor A.R."/>
            <person name="Vardi A."/>
            <person name="von Dassow P."/>
            <person name="Vyverman W."/>
            <person name="Willis A."/>
            <person name="Wyrwicz L.S."/>
            <person name="Rokhsar D.S."/>
            <person name="Weissenbach J."/>
            <person name="Armbrust E.V."/>
            <person name="Green B.R."/>
            <person name="Van de Peer Y."/>
            <person name="Grigoriev I.V."/>
        </authorList>
    </citation>
    <scope>NUCLEOTIDE SEQUENCE [LARGE SCALE GENOMIC DNA]</scope>
    <source>
        <strain evidence="6 7">CCAP 1055/1</strain>
    </source>
</reference>
<sequence length="320" mass="35665">MSATELKQLILSKVKNSAPPCSSASPLLIKTEQSDTSKLVEDLLNELSTAPPSKEWEIDLYEVRFLRRIGQGNAGTTYLADWSNLKVAVKVASISEMGLDGWRKEVQSLQKLHHPNIIRLLGSVYHPNPLTFCLVLEYCDAGDLSTAIQKVTPRNFVFHVAQSIARGMCYLHNRGIIHRDIKPANVLLSGKVSSGQFDVKVTDFGVATDTNSVEDRTAETGTYRWMAPEVIRHEAYSQTADVYSFSILMWQLLTREDPFEGKSQIEAAAAVAMESARPPFHAETPDSIVRLIQACWSDDPRKRLPFDKISKTLASIESTQ</sequence>
<evidence type="ECO:0000256" key="2">
    <source>
        <dbReference type="ARBA" id="ARBA00022741"/>
    </source>
</evidence>
<dbReference type="Pfam" id="PF00069">
    <property type="entry name" value="Pkinase"/>
    <property type="match status" value="1"/>
</dbReference>
<reference evidence="7" key="2">
    <citation type="submission" date="2008-08" db="EMBL/GenBank/DDBJ databases">
        <authorList>
            <consortium name="Diatom Consortium"/>
            <person name="Grigoriev I."/>
            <person name="Grimwood J."/>
            <person name="Kuo A."/>
            <person name="Otillar R.P."/>
            <person name="Salamov A."/>
            <person name="Detter J.C."/>
            <person name="Lindquist E."/>
            <person name="Shapiro H."/>
            <person name="Lucas S."/>
            <person name="Glavina del Rio T."/>
            <person name="Pitluck S."/>
            <person name="Rokhsar D."/>
            <person name="Bowler C."/>
        </authorList>
    </citation>
    <scope>GENOME REANNOTATION</scope>
    <source>
        <strain evidence="7">CCAP 1055/1</strain>
    </source>
</reference>
<dbReference type="PRINTS" id="PR00109">
    <property type="entry name" value="TYRKINASE"/>
</dbReference>
<dbReference type="GO" id="GO:0004674">
    <property type="term" value="F:protein serine/threonine kinase activity"/>
    <property type="evidence" value="ECO:0007669"/>
    <property type="project" value="TreeGrafter"/>
</dbReference>
<dbReference type="PROSITE" id="PS00108">
    <property type="entry name" value="PROTEIN_KINASE_ST"/>
    <property type="match status" value="1"/>
</dbReference>
<dbReference type="RefSeq" id="XP_002182172.1">
    <property type="nucleotide sequence ID" value="XM_002182136.1"/>
</dbReference>
<evidence type="ECO:0000313" key="7">
    <source>
        <dbReference type="Proteomes" id="UP000000759"/>
    </source>
</evidence>
<keyword evidence="1" id="KW-0808">Transferase</keyword>
<dbReference type="InterPro" id="IPR008271">
    <property type="entry name" value="Ser/Thr_kinase_AS"/>
</dbReference>
<evidence type="ECO:0000259" key="5">
    <source>
        <dbReference type="PROSITE" id="PS50011"/>
    </source>
</evidence>
<feature type="domain" description="Protein kinase" evidence="5">
    <location>
        <begin position="63"/>
        <end position="316"/>
    </location>
</feature>
<feature type="non-terminal residue" evidence="6">
    <location>
        <position position="320"/>
    </location>
</feature>
<dbReference type="InParanoid" id="B7G527"/>
<dbReference type="OrthoDB" id="4062651at2759"/>
<dbReference type="eggNOG" id="KOG0192">
    <property type="taxonomic scope" value="Eukaryota"/>
</dbReference>
<dbReference type="SMART" id="SM00220">
    <property type="entry name" value="S_TKc"/>
    <property type="match status" value="1"/>
</dbReference>
<dbReference type="InterPro" id="IPR001245">
    <property type="entry name" value="Ser-Thr/Tyr_kinase_cat_dom"/>
</dbReference>
<keyword evidence="7" id="KW-1185">Reference proteome</keyword>